<evidence type="ECO:0000313" key="1">
    <source>
        <dbReference type="EMBL" id="JAH37018.1"/>
    </source>
</evidence>
<reference evidence="1" key="1">
    <citation type="submission" date="2014-11" db="EMBL/GenBank/DDBJ databases">
        <authorList>
            <person name="Amaro Gonzalez C."/>
        </authorList>
    </citation>
    <scope>NUCLEOTIDE SEQUENCE</scope>
</reference>
<organism evidence="1">
    <name type="scientific">Anguilla anguilla</name>
    <name type="common">European freshwater eel</name>
    <name type="synonym">Muraena anguilla</name>
    <dbReference type="NCBI Taxonomy" id="7936"/>
    <lineage>
        <taxon>Eukaryota</taxon>
        <taxon>Metazoa</taxon>
        <taxon>Chordata</taxon>
        <taxon>Craniata</taxon>
        <taxon>Vertebrata</taxon>
        <taxon>Euteleostomi</taxon>
        <taxon>Actinopterygii</taxon>
        <taxon>Neopterygii</taxon>
        <taxon>Teleostei</taxon>
        <taxon>Anguilliformes</taxon>
        <taxon>Anguillidae</taxon>
        <taxon>Anguilla</taxon>
    </lineage>
</organism>
<accession>A0A0E9S912</accession>
<proteinExistence type="predicted"/>
<name>A0A0E9S912_ANGAN</name>
<sequence>MTAVANSVKRTWIV</sequence>
<reference evidence="1" key="2">
    <citation type="journal article" date="2015" name="Fish Shellfish Immunol.">
        <title>Early steps in the European eel (Anguilla anguilla)-Vibrio vulnificus interaction in the gills: Role of the RtxA13 toxin.</title>
        <authorList>
            <person name="Callol A."/>
            <person name="Pajuelo D."/>
            <person name="Ebbesson L."/>
            <person name="Teles M."/>
            <person name="MacKenzie S."/>
            <person name="Amaro C."/>
        </authorList>
    </citation>
    <scope>NUCLEOTIDE SEQUENCE</scope>
</reference>
<protein>
    <submittedName>
        <fullName evidence="1">Uncharacterized protein</fullName>
    </submittedName>
</protein>
<dbReference type="EMBL" id="GBXM01071559">
    <property type="protein sequence ID" value="JAH37018.1"/>
    <property type="molecule type" value="Transcribed_RNA"/>
</dbReference>